<dbReference type="RefSeq" id="WP_023069613.1">
    <property type="nucleotide sequence ID" value="NZ_AUZM01000122.1"/>
</dbReference>
<name>U7Q8J7_9CYAN</name>
<dbReference type="AlphaFoldDB" id="U7Q8J7"/>
<gene>
    <name evidence="11" type="ORF">M595_5947</name>
</gene>
<dbReference type="GO" id="GO:0005886">
    <property type="term" value="C:plasma membrane"/>
    <property type="evidence" value="ECO:0007669"/>
    <property type="project" value="TreeGrafter"/>
</dbReference>
<keyword evidence="7 10" id="KW-1133">Transmembrane helix</keyword>
<feature type="transmembrane region" description="Helical" evidence="10">
    <location>
        <begin position="100"/>
        <end position="122"/>
    </location>
</feature>
<feature type="non-terminal residue" evidence="11">
    <location>
        <position position="160"/>
    </location>
</feature>
<keyword evidence="12" id="KW-1185">Reference proteome</keyword>
<evidence type="ECO:0000256" key="4">
    <source>
        <dbReference type="ARBA" id="ARBA00022519"/>
    </source>
</evidence>
<dbReference type="GO" id="GO:0009675">
    <property type="term" value="F:high-affinity sulfate:proton symporter activity"/>
    <property type="evidence" value="ECO:0007669"/>
    <property type="project" value="TreeGrafter"/>
</dbReference>
<organism evidence="11 12">
    <name type="scientific">Lyngbya aestuarii BL J</name>
    <dbReference type="NCBI Taxonomy" id="1348334"/>
    <lineage>
        <taxon>Bacteria</taxon>
        <taxon>Bacillati</taxon>
        <taxon>Cyanobacteriota</taxon>
        <taxon>Cyanophyceae</taxon>
        <taxon>Oscillatoriophycideae</taxon>
        <taxon>Oscillatoriales</taxon>
        <taxon>Microcoleaceae</taxon>
        <taxon>Lyngbya</taxon>
    </lineage>
</organism>
<keyword evidence="3" id="KW-1003">Cell membrane</keyword>
<keyword evidence="9 10" id="KW-0472">Membrane</keyword>
<dbReference type="InterPro" id="IPR059112">
    <property type="entry name" value="CysZ/EI24"/>
</dbReference>
<feature type="transmembrane region" description="Helical" evidence="10">
    <location>
        <begin position="40"/>
        <end position="63"/>
    </location>
</feature>
<feature type="transmembrane region" description="Helical" evidence="10">
    <location>
        <begin position="12"/>
        <end position="33"/>
    </location>
</feature>
<keyword evidence="8" id="KW-0764">Sulfate transport</keyword>
<evidence type="ECO:0000256" key="8">
    <source>
        <dbReference type="ARBA" id="ARBA00023032"/>
    </source>
</evidence>
<evidence type="ECO:0000256" key="6">
    <source>
        <dbReference type="ARBA" id="ARBA00022692"/>
    </source>
</evidence>
<dbReference type="EMBL" id="AUZM01000122">
    <property type="protein sequence ID" value="ERT04118.1"/>
    <property type="molecule type" value="Genomic_DNA"/>
</dbReference>
<sequence length="160" mass="17672">MNSQKSKQPPSLLHAPVGLISGFTYPFRALGLFIRTPKLWGYVIVPVVINIIVGILLYVGLLFPGLNGIEVLVSNLDNQIDTWVTNLPTWLRYLDVSAVILGWLLRVVLVTALLFVIGFLLLQFGGILGAPWYGQLSEKLEELRTGKPAVLPPNSFTSIF</sequence>
<evidence type="ECO:0000256" key="2">
    <source>
        <dbReference type="ARBA" id="ARBA00022448"/>
    </source>
</evidence>
<evidence type="ECO:0000256" key="5">
    <source>
        <dbReference type="ARBA" id="ARBA00022605"/>
    </source>
</evidence>
<dbReference type="Proteomes" id="UP000017127">
    <property type="component" value="Unassembled WGS sequence"/>
</dbReference>
<evidence type="ECO:0000256" key="7">
    <source>
        <dbReference type="ARBA" id="ARBA00022989"/>
    </source>
</evidence>
<evidence type="ECO:0000256" key="10">
    <source>
        <dbReference type="SAM" id="Phobius"/>
    </source>
</evidence>
<dbReference type="GO" id="GO:0019344">
    <property type="term" value="P:cysteine biosynthetic process"/>
    <property type="evidence" value="ECO:0007669"/>
    <property type="project" value="TreeGrafter"/>
</dbReference>
<keyword evidence="6 10" id="KW-0812">Transmembrane</keyword>
<dbReference type="InterPro" id="IPR050480">
    <property type="entry name" value="CysZ-like"/>
</dbReference>
<protein>
    <submittedName>
        <fullName evidence="11">Etoposide-induced 2.4 family protein</fullName>
    </submittedName>
</protein>
<dbReference type="PANTHER" id="PTHR37468">
    <property type="entry name" value="SULFATE TRANSPORTER CYSZ"/>
    <property type="match status" value="1"/>
</dbReference>
<keyword evidence="2" id="KW-0813">Transport</keyword>
<keyword evidence="5" id="KW-0028">Amino-acid biosynthesis</keyword>
<evidence type="ECO:0000256" key="1">
    <source>
        <dbReference type="ARBA" id="ARBA00004141"/>
    </source>
</evidence>
<dbReference type="GO" id="GO:0000103">
    <property type="term" value="P:sulfate assimilation"/>
    <property type="evidence" value="ECO:0007669"/>
    <property type="project" value="TreeGrafter"/>
</dbReference>
<evidence type="ECO:0000256" key="9">
    <source>
        <dbReference type="ARBA" id="ARBA00023136"/>
    </source>
</evidence>
<dbReference type="Pfam" id="PF07264">
    <property type="entry name" value="EI24"/>
    <property type="match status" value="1"/>
</dbReference>
<reference evidence="11 12" key="1">
    <citation type="journal article" date="2013" name="Front. Microbiol.">
        <title>Comparative genomic analyses of the cyanobacterium, Lyngbya aestuarii BL J, a powerful hydrogen producer.</title>
        <authorList>
            <person name="Kothari A."/>
            <person name="Vaughn M."/>
            <person name="Garcia-Pichel F."/>
        </authorList>
    </citation>
    <scope>NUCLEOTIDE SEQUENCE [LARGE SCALE GENOMIC DNA]</scope>
    <source>
        <strain evidence="11 12">BL J</strain>
    </source>
</reference>
<comment type="subcellular location">
    <subcellularLocation>
        <location evidence="1">Membrane</location>
        <topology evidence="1">Multi-pass membrane protein</topology>
    </subcellularLocation>
</comment>
<proteinExistence type="predicted"/>
<keyword evidence="4" id="KW-0997">Cell inner membrane</keyword>
<evidence type="ECO:0000256" key="3">
    <source>
        <dbReference type="ARBA" id="ARBA00022475"/>
    </source>
</evidence>
<evidence type="ECO:0000313" key="11">
    <source>
        <dbReference type="EMBL" id="ERT04118.1"/>
    </source>
</evidence>
<dbReference type="PANTHER" id="PTHR37468:SF1">
    <property type="entry name" value="SULFATE TRANSPORTER CYSZ"/>
    <property type="match status" value="1"/>
</dbReference>
<evidence type="ECO:0000313" key="12">
    <source>
        <dbReference type="Proteomes" id="UP000017127"/>
    </source>
</evidence>
<accession>U7Q8J7</accession>
<comment type="caution">
    <text evidence="11">The sequence shown here is derived from an EMBL/GenBank/DDBJ whole genome shotgun (WGS) entry which is preliminary data.</text>
</comment>